<dbReference type="PROSITE" id="PS50977">
    <property type="entry name" value="HTH_TETR_2"/>
    <property type="match status" value="1"/>
</dbReference>
<accession>A0ABW2TWQ1</accession>
<evidence type="ECO:0000313" key="7">
    <source>
        <dbReference type="Proteomes" id="UP001596512"/>
    </source>
</evidence>
<reference evidence="7" key="1">
    <citation type="journal article" date="2019" name="Int. J. Syst. Evol. Microbiol.">
        <title>The Global Catalogue of Microorganisms (GCM) 10K type strain sequencing project: providing services to taxonomists for standard genome sequencing and annotation.</title>
        <authorList>
            <consortium name="The Broad Institute Genomics Platform"/>
            <consortium name="The Broad Institute Genome Sequencing Center for Infectious Disease"/>
            <person name="Wu L."/>
            <person name="Ma J."/>
        </authorList>
    </citation>
    <scope>NUCLEOTIDE SEQUENCE [LARGE SCALE GENOMIC DNA]</scope>
    <source>
        <strain evidence="7">JCM 17695</strain>
    </source>
</reference>
<keyword evidence="7" id="KW-1185">Reference proteome</keyword>
<dbReference type="SUPFAM" id="SSF48498">
    <property type="entry name" value="Tetracyclin repressor-like, C-terminal domain"/>
    <property type="match status" value="1"/>
</dbReference>
<dbReference type="Gene3D" id="1.10.357.10">
    <property type="entry name" value="Tetracycline Repressor, domain 2"/>
    <property type="match status" value="1"/>
</dbReference>
<evidence type="ECO:0000313" key="6">
    <source>
        <dbReference type="EMBL" id="MFC7618342.1"/>
    </source>
</evidence>
<dbReference type="PRINTS" id="PR00455">
    <property type="entry name" value="HTHTETR"/>
</dbReference>
<dbReference type="InterPro" id="IPR009057">
    <property type="entry name" value="Homeodomain-like_sf"/>
</dbReference>
<dbReference type="InterPro" id="IPR001647">
    <property type="entry name" value="HTH_TetR"/>
</dbReference>
<name>A0ABW2TWQ1_9PSEU</name>
<feature type="DNA-binding region" description="H-T-H motif" evidence="4">
    <location>
        <begin position="35"/>
        <end position="54"/>
    </location>
</feature>
<evidence type="ECO:0000256" key="3">
    <source>
        <dbReference type="ARBA" id="ARBA00023163"/>
    </source>
</evidence>
<sequence>MHVRESQAERRARSRSALLEAAARGLSRNGYANLVLAEVAAEAGYTRGALYHQFADKEELALAVVEWVGETWTEEVEKPADLPDPVESLLATARGHAVYCRRDVARVMRVLHAEFGGRDHPVGQAVAAIFAELIEDCAAKIAAGRASGALPPGPPVEVTAAAFVGAVEGVVSQVAGNAPHDVELVERAVRGVLGLPRKR</sequence>
<evidence type="ECO:0000256" key="1">
    <source>
        <dbReference type="ARBA" id="ARBA00023015"/>
    </source>
</evidence>
<dbReference type="Pfam" id="PF00440">
    <property type="entry name" value="TetR_N"/>
    <property type="match status" value="1"/>
</dbReference>
<dbReference type="PANTHER" id="PTHR47506">
    <property type="entry name" value="TRANSCRIPTIONAL REGULATORY PROTEIN"/>
    <property type="match status" value="1"/>
</dbReference>
<dbReference type="EMBL" id="JBHTEY010000004">
    <property type="protein sequence ID" value="MFC7618342.1"/>
    <property type="molecule type" value="Genomic_DNA"/>
</dbReference>
<proteinExistence type="predicted"/>
<dbReference type="SUPFAM" id="SSF46689">
    <property type="entry name" value="Homeodomain-like"/>
    <property type="match status" value="1"/>
</dbReference>
<keyword evidence="1" id="KW-0805">Transcription regulation</keyword>
<dbReference type="PANTHER" id="PTHR47506:SF6">
    <property type="entry name" value="HTH-TYPE TRANSCRIPTIONAL REPRESSOR NEMR"/>
    <property type="match status" value="1"/>
</dbReference>
<protein>
    <submittedName>
        <fullName evidence="6">TetR/AcrR family transcriptional regulator</fullName>
    </submittedName>
</protein>
<evidence type="ECO:0000259" key="5">
    <source>
        <dbReference type="PROSITE" id="PS50977"/>
    </source>
</evidence>
<evidence type="ECO:0000256" key="2">
    <source>
        <dbReference type="ARBA" id="ARBA00023125"/>
    </source>
</evidence>
<evidence type="ECO:0000256" key="4">
    <source>
        <dbReference type="PROSITE-ProRule" id="PRU00335"/>
    </source>
</evidence>
<comment type="caution">
    <text evidence="6">The sequence shown here is derived from an EMBL/GenBank/DDBJ whole genome shotgun (WGS) entry which is preliminary data.</text>
</comment>
<dbReference type="InterPro" id="IPR036271">
    <property type="entry name" value="Tet_transcr_reg_TetR-rel_C_sf"/>
</dbReference>
<dbReference type="Proteomes" id="UP001596512">
    <property type="component" value="Unassembled WGS sequence"/>
</dbReference>
<organism evidence="6 7">
    <name type="scientific">Actinokineospora soli</name>
    <dbReference type="NCBI Taxonomy" id="1048753"/>
    <lineage>
        <taxon>Bacteria</taxon>
        <taxon>Bacillati</taxon>
        <taxon>Actinomycetota</taxon>
        <taxon>Actinomycetes</taxon>
        <taxon>Pseudonocardiales</taxon>
        <taxon>Pseudonocardiaceae</taxon>
        <taxon>Actinokineospora</taxon>
    </lineage>
</organism>
<keyword evidence="3" id="KW-0804">Transcription</keyword>
<feature type="domain" description="HTH tetR-type" evidence="5">
    <location>
        <begin position="12"/>
        <end position="72"/>
    </location>
</feature>
<gene>
    <name evidence="6" type="ORF">ACFQV2_38215</name>
</gene>
<keyword evidence="2 4" id="KW-0238">DNA-binding</keyword>